<dbReference type="Pfam" id="PF00126">
    <property type="entry name" value="HTH_1"/>
    <property type="match status" value="1"/>
</dbReference>
<name>A0A2S0N8U0_9HYPH</name>
<dbReference type="FunFam" id="1.10.10.10:FF:000001">
    <property type="entry name" value="LysR family transcriptional regulator"/>
    <property type="match status" value="1"/>
</dbReference>
<dbReference type="KEGG" id="phr:C6569_04340"/>
<evidence type="ECO:0000256" key="2">
    <source>
        <dbReference type="ARBA" id="ARBA00023015"/>
    </source>
</evidence>
<dbReference type="Pfam" id="PF03466">
    <property type="entry name" value="LysR_substrate"/>
    <property type="match status" value="1"/>
</dbReference>
<dbReference type="CDD" id="cd08422">
    <property type="entry name" value="PBP2_CrgA_like"/>
    <property type="match status" value="1"/>
</dbReference>
<evidence type="ECO:0000256" key="3">
    <source>
        <dbReference type="ARBA" id="ARBA00023125"/>
    </source>
</evidence>
<dbReference type="PROSITE" id="PS50931">
    <property type="entry name" value="HTH_LYSR"/>
    <property type="match status" value="1"/>
</dbReference>
<keyword evidence="2" id="KW-0805">Transcription regulation</keyword>
<dbReference type="InterPro" id="IPR005119">
    <property type="entry name" value="LysR_subst-bd"/>
</dbReference>
<dbReference type="InterPro" id="IPR058163">
    <property type="entry name" value="LysR-type_TF_proteobact-type"/>
</dbReference>
<organism evidence="6 7">
    <name type="scientific">Phreatobacter cathodiphilus</name>
    <dbReference type="NCBI Taxonomy" id="1868589"/>
    <lineage>
        <taxon>Bacteria</taxon>
        <taxon>Pseudomonadati</taxon>
        <taxon>Pseudomonadota</taxon>
        <taxon>Alphaproteobacteria</taxon>
        <taxon>Hyphomicrobiales</taxon>
        <taxon>Phreatobacteraceae</taxon>
        <taxon>Phreatobacter</taxon>
    </lineage>
</organism>
<evidence type="ECO:0000256" key="1">
    <source>
        <dbReference type="ARBA" id="ARBA00009437"/>
    </source>
</evidence>
<dbReference type="Gene3D" id="1.10.10.10">
    <property type="entry name" value="Winged helix-like DNA-binding domain superfamily/Winged helix DNA-binding domain"/>
    <property type="match status" value="1"/>
</dbReference>
<dbReference type="InterPro" id="IPR036388">
    <property type="entry name" value="WH-like_DNA-bd_sf"/>
</dbReference>
<reference evidence="6 7" key="1">
    <citation type="submission" date="2018-03" db="EMBL/GenBank/DDBJ databases">
        <title>Genome sequencing of Phreatobacter sp.</title>
        <authorList>
            <person name="Kim S.-J."/>
            <person name="Heo J."/>
            <person name="Kwon S.-W."/>
        </authorList>
    </citation>
    <scope>NUCLEOTIDE SEQUENCE [LARGE SCALE GENOMIC DNA]</scope>
    <source>
        <strain evidence="6 7">S-12</strain>
    </source>
</reference>
<dbReference type="AlphaFoldDB" id="A0A2S0N8U0"/>
<dbReference type="Gene3D" id="3.40.190.290">
    <property type="match status" value="1"/>
</dbReference>
<dbReference type="FunFam" id="3.40.190.290:FF:000001">
    <property type="entry name" value="Transcriptional regulator, LysR family"/>
    <property type="match status" value="1"/>
</dbReference>
<dbReference type="SUPFAM" id="SSF46785">
    <property type="entry name" value="Winged helix' DNA-binding domain"/>
    <property type="match status" value="1"/>
</dbReference>
<evidence type="ECO:0000256" key="4">
    <source>
        <dbReference type="ARBA" id="ARBA00023163"/>
    </source>
</evidence>
<feature type="domain" description="HTH lysR-type" evidence="5">
    <location>
        <begin position="23"/>
        <end position="72"/>
    </location>
</feature>
<protein>
    <submittedName>
        <fullName evidence="6">LysR family transcriptional regulator</fullName>
    </submittedName>
</protein>
<dbReference type="GO" id="GO:0003700">
    <property type="term" value="F:DNA-binding transcription factor activity"/>
    <property type="evidence" value="ECO:0007669"/>
    <property type="project" value="InterPro"/>
</dbReference>
<dbReference type="OrthoDB" id="9812435at2"/>
<dbReference type="RefSeq" id="WP_106747681.1">
    <property type="nucleotide sequence ID" value="NZ_CP027668.1"/>
</dbReference>
<keyword evidence="3" id="KW-0238">DNA-binding</keyword>
<dbReference type="PANTHER" id="PTHR30537:SF5">
    <property type="entry name" value="HTH-TYPE TRANSCRIPTIONAL ACTIVATOR TTDR-RELATED"/>
    <property type="match status" value="1"/>
</dbReference>
<dbReference type="GO" id="GO:0006351">
    <property type="term" value="P:DNA-templated transcription"/>
    <property type="evidence" value="ECO:0007669"/>
    <property type="project" value="TreeGrafter"/>
</dbReference>
<dbReference type="PANTHER" id="PTHR30537">
    <property type="entry name" value="HTH-TYPE TRANSCRIPTIONAL REGULATOR"/>
    <property type="match status" value="1"/>
</dbReference>
<dbReference type="InterPro" id="IPR000847">
    <property type="entry name" value="LysR_HTH_N"/>
</dbReference>
<dbReference type="InterPro" id="IPR036390">
    <property type="entry name" value="WH_DNA-bd_sf"/>
</dbReference>
<dbReference type="Proteomes" id="UP000237889">
    <property type="component" value="Chromosome"/>
</dbReference>
<dbReference type="EMBL" id="CP027668">
    <property type="protein sequence ID" value="AVO44351.1"/>
    <property type="molecule type" value="Genomic_DNA"/>
</dbReference>
<sequence length="315" mass="35044">MNFIHAKQKAAIDVERLGLITSFVAVAEHLSFVDAAQALGQTPSTVSRKVTRLEDSLGTRLLERTTRRVAMTEAGRLYYEQCVTVLGGLAQAEALVESLSSEPRGLLRISIPVAFGRLHLSSAILDFMEQYPEVRVEANYSDRFVNLIEEAYDLVVRIGHLPDSNLIIRKIAANKRWVVASPGYLARHGTPTTPSDLSGHSCMSFTHYSAGGNVWRFQRGDEVEVVKVGGDFRSDNSEAVFEATRRGAGISIIAAYLCHDSIRRGELVPLLTDWSSIPEAGIYVAFTHSRHIAPKVRYFVDMLSQRFRNPPWLLD</sequence>
<dbReference type="GO" id="GO:0043565">
    <property type="term" value="F:sequence-specific DNA binding"/>
    <property type="evidence" value="ECO:0007669"/>
    <property type="project" value="TreeGrafter"/>
</dbReference>
<dbReference type="SUPFAM" id="SSF53850">
    <property type="entry name" value="Periplasmic binding protein-like II"/>
    <property type="match status" value="1"/>
</dbReference>
<evidence type="ECO:0000313" key="6">
    <source>
        <dbReference type="EMBL" id="AVO44351.1"/>
    </source>
</evidence>
<comment type="similarity">
    <text evidence="1">Belongs to the LysR transcriptional regulatory family.</text>
</comment>
<keyword evidence="4" id="KW-0804">Transcription</keyword>
<proteinExistence type="inferred from homology"/>
<evidence type="ECO:0000313" key="7">
    <source>
        <dbReference type="Proteomes" id="UP000237889"/>
    </source>
</evidence>
<gene>
    <name evidence="6" type="ORF">C6569_04340</name>
</gene>
<accession>A0A2S0N8U0</accession>
<evidence type="ECO:0000259" key="5">
    <source>
        <dbReference type="PROSITE" id="PS50931"/>
    </source>
</evidence>
<keyword evidence="7" id="KW-1185">Reference proteome</keyword>